<evidence type="ECO:0008006" key="3">
    <source>
        <dbReference type="Google" id="ProtNLM"/>
    </source>
</evidence>
<evidence type="ECO:0000313" key="2">
    <source>
        <dbReference type="RefSeq" id="XP_056698072.1"/>
    </source>
</evidence>
<dbReference type="PANTHER" id="PTHR48475">
    <property type="entry name" value="RIBONUCLEASE H"/>
    <property type="match status" value="1"/>
</dbReference>
<proteinExistence type="predicted"/>
<dbReference type="PANTHER" id="PTHR48475:SF2">
    <property type="entry name" value="RIBONUCLEASE H"/>
    <property type="match status" value="1"/>
</dbReference>
<dbReference type="Proteomes" id="UP000813463">
    <property type="component" value="Chromosome 4"/>
</dbReference>
<reference evidence="1" key="1">
    <citation type="journal article" date="2021" name="Nat. Commun.">
        <title>Genomic analyses provide insights into spinach domestication and the genetic basis of agronomic traits.</title>
        <authorList>
            <person name="Cai X."/>
            <person name="Sun X."/>
            <person name="Xu C."/>
            <person name="Sun H."/>
            <person name="Wang X."/>
            <person name="Ge C."/>
            <person name="Zhang Z."/>
            <person name="Wang Q."/>
            <person name="Fei Z."/>
            <person name="Jiao C."/>
            <person name="Wang Q."/>
        </authorList>
    </citation>
    <scope>NUCLEOTIDE SEQUENCE [LARGE SCALE GENOMIC DNA]</scope>
    <source>
        <strain evidence="1">cv. Varoflay</strain>
    </source>
</reference>
<keyword evidence="1" id="KW-1185">Reference proteome</keyword>
<reference evidence="2" key="2">
    <citation type="submission" date="2025-08" db="UniProtKB">
        <authorList>
            <consortium name="RefSeq"/>
        </authorList>
    </citation>
    <scope>IDENTIFICATION</scope>
    <source>
        <tissue evidence="2">Leaf</tissue>
    </source>
</reference>
<sequence length="181" mass="20787">MNGVLPDDLKLAEKLKKKCSWFELWNDTLYKKSYSRPLLRCVTPEKGREILEDLHQRMCGSHILGRALAENAVRTGYYWPTLGEDALSLVKRFRNTKLTDWLVKHGIAGYFASVGRPQANGKVEAFNNIISEGMKKKLDEAKGLWEDELPNFLWSIRTTTKKLHWRDSVLTGLWGRSGSPH</sequence>
<name>A0ABM3RR31_SPIOL</name>
<dbReference type="RefSeq" id="XP_056698072.1">
    <property type="nucleotide sequence ID" value="XM_056842094.1"/>
</dbReference>
<dbReference type="Gene3D" id="3.30.420.10">
    <property type="entry name" value="Ribonuclease H-like superfamily/Ribonuclease H"/>
    <property type="match status" value="1"/>
</dbReference>
<evidence type="ECO:0000313" key="1">
    <source>
        <dbReference type="Proteomes" id="UP000813463"/>
    </source>
</evidence>
<dbReference type="GeneID" id="130471792"/>
<dbReference type="InterPro" id="IPR036397">
    <property type="entry name" value="RNaseH_sf"/>
</dbReference>
<gene>
    <name evidence="2" type="primary">LOC130471792</name>
</gene>
<dbReference type="SUPFAM" id="SSF53098">
    <property type="entry name" value="Ribonuclease H-like"/>
    <property type="match status" value="1"/>
</dbReference>
<organism evidence="1 2">
    <name type="scientific">Spinacia oleracea</name>
    <name type="common">Spinach</name>
    <dbReference type="NCBI Taxonomy" id="3562"/>
    <lineage>
        <taxon>Eukaryota</taxon>
        <taxon>Viridiplantae</taxon>
        <taxon>Streptophyta</taxon>
        <taxon>Embryophyta</taxon>
        <taxon>Tracheophyta</taxon>
        <taxon>Spermatophyta</taxon>
        <taxon>Magnoliopsida</taxon>
        <taxon>eudicotyledons</taxon>
        <taxon>Gunneridae</taxon>
        <taxon>Pentapetalae</taxon>
        <taxon>Caryophyllales</taxon>
        <taxon>Chenopodiaceae</taxon>
        <taxon>Chenopodioideae</taxon>
        <taxon>Anserineae</taxon>
        <taxon>Spinacia</taxon>
    </lineage>
</organism>
<dbReference type="Gene3D" id="1.10.340.70">
    <property type="match status" value="1"/>
</dbReference>
<dbReference type="InterPro" id="IPR012337">
    <property type="entry name" value="RNaseH-like_sf"/>
</dbReference>
<protein>
    <recommendedName>
        <fullName evidence="3">Integrase catalytic domain-containing protein</fullName>
    </recommendedName>
</protein>
<accession>A0ABM3RR31</accession>